<protein>
    <submittedName>
        <fullName evidence="1">Uncharacterized protein</fullName>
    </submittedName>
</protein>
<dbReference type="EMBL" id="KL198012">
    <property type="protein sequence ID" value="KDQ23960.1"/>
    <property type="molecule type" value="Genomic_DNA"/>
</dbReference>
<sequence>MSDEPKRLALTSGMNLTPHLPDMRFRREVEQPKFASRIKHARGQSLDDRAYKRVCITEIGDGTTAEESSGTVVPMKFTQQ</sequence>
<reference evidence="2" key="1">
    <citation type="journal article" date="2014" name="Proc. Natl. Acad. Sci. U.S.A.">
        <title>Extensive sampling of basidiomycete genomes demonstrates inadequacy of the white-rot/brown-rot paradigm for wood decay fungi.</title>
        <authorList>
            <person name="Riley R."/>
            <person name="Salamov A.A."/>
            <person name="Brown D.W."/>
            <person name="Nagy L.G."/>
            <person name="Floudas D."/>
            <person name="Held B.W."/>
            <person name="Levasseur A."/>
            <person name="Lombard V."/>
            <person name="Morin E."/>
            <person name="Otillar R."/>
            <person name="Lindquist E.A."/>
            <person name="Sun H."/>
            <person name="LaButti K.M."/>
            <person name="Schmutz J."/>
            <person name="Jabbour D."/>
            <person name="Luo H."/>
            <person name="Baker S.E."/>
            <person name="Pisabarro A.G."/>
            <person name="Walton J.D."/>
            <person name="Blanchette R.A."/>
            <person name="Henrissat B."/>
            <person name="Martin F."/>
            <person name="Cullen D."/>
            <person name="Hibbett D.S."/>
            <person name="Grigoriev I.V."/>
        </authorList>
    </citation>
    <scope>NUCLEOTIDE SEQUENCE [LARGE SCALE GENOMIC DNA]</scope>
    <source>
        <strain evidence="2">PC15</strain>
    </source>
</reference>
<gene>
    <name evidence="1" type="ORF">PLEOSDRAFT_1108427</name>
</gene>
<name>A0A067NAI0_PLEO1</name>
<proteinExistence type="predicted"/>
<dbReference type="AlphaFoldDB" id="A0A067NAI0"/>
<dbReference type="HOGENOM" id="CLU_2590739_0_0_1"/>
<evidence type="ECO:0000313" key="2">
    <source>
        <dbReference type="Proteomes" id="UP000027073"/>
    </source>
</evidence>
<dbReference type="Proteomes" id="UP000027073">
    <property type="component" value="Unassembled WGS sequence"/>
</dbReference>
<accession>A0A067NAI0</accession>
<dbReference type="InParanoid" id="A0A067NAI0"/>
<evidence type="ECO:0000313" key="1">
    <source>
        <dbReference type="EMBL" id="KDQ23960.1"/>
    </source>
</evidence>
<organism evidence="1 2">
    <name type="scientific">Pleurotus ostreatus (strain PC15)</name>
    <name type="common">Oyster mushroom</name>
    <dbReference type="NCBI Taxonomy" id="1137138"/>
    <lineage>
        <taxon>Eukaryota</taxon>
        <taxon>Fungi</taxon>
        <taxon>Dikarya</taxon>
        <taxon>Basidiomycota</taxon>
        <taxon>Agaricomycotina</taxon>
        <taxon>Agaricomycetes</taxon>
        <taxon>Agaricomycetidae</taxon>
        <taxon>Agaricales</taxon>
        <taxon>Pleurotineae</taxon>
        <taxon>Pleurotaceae</taxon>
        <taxon>Pleurotus</taxon>
    </lineage>
</organism>
<dbReference type="VEuPathDB" id="FungiDB:PLEOSDRAFT_1108427"/>